<name>A0A1F7TL48_9BACT</name>
<dbReference type="EMBL" id="MGDT01000006">
    <property type="protein sequence ID" value="OGL66699.1"/>
    <property type="molecule type" value="Genomic_DNA"/>
</dbReference>
<proteinExistence type="predicted"/>
<evidence type="ECO:0000313" key="1">
    <source>
        <dbReference type="EMBL" id="OGL66699.1"/>
    </source>
</evidence>
<accession>A0A1F7TL48</accession>
<dbReference type="Proteomes" id="UP000177885">
    <property type="component" value="Unassembled WGS sequence"/>
</dbReference>
<evidence type="ECO:0000313" key="2">
    <source>
        <dbReference type="Proteomes" id="UP000177885"/>
    </source>
</evidence>
<comment type="caution">
    <text evidence="1">The sequence shown here is derived from an EMBL/GenBank/DDBJ whole genome shotgun (WGS) entry which is preliminary data.</text>
</comment>
<gene>
    <name evidence="1" type="ORF">A2856_02955</name>
</gene>
<reference evidence="1 2" key="1">
    <citation type="journal article" date="2016" name="Nat. Commun.">
        <title>Thousands of microbial genomes shed light on interconnected biogeochemical processes in an aquifer system.</title>
        <authorList>
            <person name="Anantharaman K."/>
            <person name="Brown C.T."/>
            <person name="Hug L.A."/>
            <person name="Sharon I."/>
            <person name="Castelle C.J."/>
            <person name="Probst A.J."/>
            <person name="Thomas B.C."/>
            <person name="Singh A."/>
            <person name="Wilkins M.J."/>
            <person name="Karaoz U."/>
            <person name="Brodie E.L."/>
            <person name="Williams K.H."/>
            <person name="Hubbard S.S."/>
            <person name="Banfield J.F."/>
        </authorList>
    </citation>
    <scope>NUCLEOTIDE SEQUENCE [LARGE SCALE GENOMIC DNA]</scope>
</reference>
<dbReference type="AlphaFoldDB" id="A0A1F7TL48"/>
<organism evidence="1 2">
    <name type="scientific">Candidatus Uhrbacteria bacterium RIFCSPHIGHO2_01_FULL_63_20</name>
    <dbReference type="NCBI Taxonomy" id="1802385"/>
    <lineage>
        <taxon>Bacteria</taxon>
        <taxon>Candidatus Uhriibacteriota</taxon>
    </lineage>
</organism>
<protein>
    <submittedName>
        <fullName evidence="1">Uncharacterized protein</fullName>
    </submittedName>
</protein>
<sequence length="100" mass="11018">MERSFEFTVISANDGTSQKKSIRLLRADELKDYKSLGSGTGSLMEAFARGSRHCKDFSSRVVGYALASEEVTKQLNDALNEGASSGMKYRASVYAFYEKA</sequence>